<name>A0AAU6P6D3_9FLAO</name>
<dbReference type="RefSeq" id="WP_338731732.1">
    <property type="nucleotide sequence ID" value="NZ_CP136924.1"/>
</dbReference>
<dbReference type="Proteomes" id="UP001368318">
    <property type="component" value="Chromosome"/>
</dbReference>
<organism evidence="6">
    <name type="scientific">Mangrovimonas cancribranchiae</name>
    <dbReference type="NCBI Taxonomy" id="3080055"/>
    <lineage>
        <taxon>Bacteria</taxon>
        <taxon>Pseudomonadati</taxon>
        <taxon>Bacteroidota</taxon>
        <taxon>Flavobacteriia</taxon>
        <taxon>Flavobacteriales</taxon>
        <taxon>Flavobacteriaceae</taxon>
        <taxon>Mangrovimonas</taxon>
    </lineage>
</organism>
<evidence type="ECO:0000256" key="2">
    <source>
        <dbReference type="ARBA" id="ARBA00023125"/>
    </source>
</evidence>
<keyword evidence="3" id="KW-0804">Transcription</keyword>
<dbReference type="PANTHER" id="PTHR40661:SF3">
    <property type="entry name" value="FELS-1 PROPHAGE TRANSCRIPTIONAL REGULATOR"/>
    <property type="match status" value="1"/>
</dbReference>
<evidence type="ECO:0000259" key="4">
    <source>
        <dbReference type="PROSITE" id="PS50943"/>
    </source>
</evidence>
<evidence type="ECO:0000256" key="1">
    <source>
        <dbReference type="ARBA" id="ARBA00023015"/>
    </source>
</evidence>
<dbReference type="PROSITE" id="PS50943">
    <property type="entry name" value="HTH_CROC1"/>
    <property type="match status" value="1"/>
</dbReference>
<keyword evidence="2" id="KW-0238">DNA-binding</keyword>
<dbReference type="Pfam" id="PF12844">
    <property type="entry name" value="HTH_19"/>
    <property type="match status" value="1"/>
</dbReference>
<reference evidence="6 7" key="1">
    <citation type="submission" date="2023-10" db="EMBL/GenBank/DDBJ databases">
        <title>Culture-based analysis of two novel bacteria associated with mangrove crab gills.</title>
        <authorList>
            <person name="Yang X."/>
            <person name="Garuglieri E."/>
            <person name="Van Goethem M.W."/>
            <person name="Fusi M."/>
            <person name="Marasco R."/>
            <person name="Daffonchio D.G."/>
        </authorList>
    </citation>
    <scope>NUCLEOTIDE SEQUENCE</scope>
    <source>
        <strain evidence="6">UG2-1</strain>
        <strain evidence="5">UG2-2</strain>
        <strain evidence="7">UG2_2</strain>
    </source>
</reference>
<dbReference type="PANTHER" id="PTHR40661">
    <property type="match status" value="1"/>
</dbReference>
<sequence length="238" mass="27444">MGDINLRIKELVEHFSDGNNSDFAKKLGVNEANIRNYINKTEPKYSFLEKIARTFEINYEWLLLGNGSMLKKKIENNVIIPKNRIKHIELPSGKFLMKVPMIPANAFAKYISDYQDVDFFEDFEEVTFIVDKVGKGNYKAFKVKGDSMDGGNINDTEDNAIVLGRELRRDHWKDGFYPAKYGWVIVTHSNILFKDIIGMNAEAGTITCHSRNTSPEYSDFELNLNNIHQIFKVTKRTF</sequence>
<gene>
    <name evidence="6" type="ORF">R3L15_11080</name>
    <name evidence="5" type="ORF">R3L16_10510</name>
</gene>
<dbReference type="EMBL" id="CP136925">
    <property type="protein sequence ID" value="WXA12662.1"/>
    <property type="molecule type" value="Genomic_DNA"/>
</dbReference>
<feature type="domain" description="HTH cro/C1-type" evidence="4">
    <location>
        <begin position="21"/>
        <end position="62"/>
    </location>
</feature>
<evidence type="ECO:0000313" key="7">
    <source>
        <dbReference type="Proteomes" id="UP001368318"/>
    </source>
</evidence>
<evidence type="ECO:0000313" key="5">
    <source>
        <dbReference type="EMBL" id="WXA02177.1"/>
    </source>
</evidence>
<dbReference type="SUPFAM" id="SSF47413">
    <property type="entry name" value="lambda repressor-like DNA-binding domains"/>
    <property type="match status" value="1"/>
</dbReference>
<dbReference type="CDD" id="cd00093">
    <property type="entry name" value="HTH_XRE"/>
    <property type="match status" value="1"/>
</dbReference>
<dbReference type="GO" id="GO:0003677">
    <property type="term" value="F:DNA binding"/>
    <property type="evidence" value="ECO:0007669"/>
    <property type="project" value="UniProtKB-KW"/>
</dbReference>
<keyword evidence="7" id="KW-1185">Reference proteome</keyword>
<dbReference type="KEGG" id="mcaa:R3L15_11080"/>
<keyword evidence="1" id="KW-0805">Transcription regulation</keyword>
<dbReference type="InterPro" id="IPR001387">
    <property type="entry name" value="Cro/C1-type_HTH"/>
</dbReference>
<accession>A0AAU6P6D3</accession>
<dbReference type="InterPro" id="IPR010982">
    <property type="entry name" value="Lambda_DNA-bd_dom_sf"/>
</dbReference>
<proteinExistence type="predicted"/>
<dbReference type="EMBL" id="CP136924">
    <property type="protein sequence ID" value="WXA02177.1"/>
    <property type="molecule type" value="Genomic_DNA"/>
</dbReference>
<dbReference type="AlphaFoldDB" id="A0AAU6P6D3"/>
<protein>
    <recommendedName>
        <fullName evidence="4">HTH cro/C1-type domain-containing protein</fullName>
    </recommendedName>
</protein>
<dbReference type="Gene3D" id="1.10.260.40">
    <property type="entry name" value="lambda repressor-like DNA-binding domains"/>
    <property type="match status" value="1"/>
</dbReference>
<evidence type="ECO:0000256" key="3">
    <source>
        <dbReference type="ARBA" id="ARBA00023163"/>
    </source>
</evidence>
<evidence type="ECO:0000313" key="6">
    <source>
        <dbReference type="EMBL" id="WXA12662.1"/>
    </source>
</evidence>